<keyword evidence="1" id="KW-0238">DNA-binding</keyword>
<reference evidence="4 5" key="1">
    <citation type="submission" date="2023-04" db="EMBL/GenBank/DDBJ databases">
        <title>Streptomyces chengmaiensis sp. nov. isolated from the stem of mangrove plant in Hainan.</title>
        <authorList>
            <person name="Huang X."/>
            <person name="Zhou S."/>
            <person name="Chu X."/>
            <person name="Xie Y."/>
            <person name="Lin Y."/>
        </authorList>
    </citation>
    <scope>NUCLEOTIDE SEQUENCE [LARGE SCALE GENOMIC DNA]</scope>
    <source>
        <strain evidence="4 5">HNM0663</strain>
    </source>
</reference>
<dbReference type="PROSITE" id="PS50110">
    <property type="entry name" value="RESPONSE_REGULATORY"/>
    <property type="match status" value="1"/>
</dbReference>
<name>A0ABT6HNC1_9ACTN</name>
<evidence type="ECO:0000313" key="5">
    <source>
        <dbReference type="Proteomes" id="UP001223144"/>
    </source>
</evidence>
<sequence>MITIAVVDDDRMLLEGLRSWMRDVPGVRLAAAAATVDELLGQHTAGAGGAEAGGAGARGAGAGGAGAARAAADGAGTADAAADGEGDGDAFDVVLLDLVLRDGSQPPENIRRLRAAGSRVLIISTVADRGRIVAAIAAGADGYLTKDHDLDTLVTALQDVAAGRSAHSPELAFALAHDQRPDRPRLSPKELQVLLDYASGLTLKSTARRAGITANTAKYYLDRVKDKYQQAGRPAYTKIDLALRVREDGLDAS</sequence>
<keyword evidence="2" id="KW-0597">Phosphoprotein</keyword>
<feature type="modified residue" description="4-aspartylphosphate" evidence="2">
    <location>
        <position position="97"/>
    </location>
</feature>
<evidence type="ECO:0000256" key="1">
    <source>
        <dbReference type="ARBA" id="ARBA00023125"/>
    </source>
</evidence>
<evidence type="ECO:0000259" key="3">
    <source>
        <dbReference type="PROSITE" id="PS50110"/>
    </source>
</evidence>
<protein>
    <submittedName>
        <fullName evidence="4">Response regulator transcription factor</fullName>
    </submittedName>
</protein>
<dbReference type="PANTHER" id="PTHR45566">
    <property type="entry name" value="HTH-TYPE TRANSCRIPTIONAL REGULATOR YHJB-RELATED"/>
    <property type="match status" value="1"/>
</dbReference>
<feature type="domain" description="Response regulatory" evidence="3">
    <location>
        <begin position="3"/>
        <end position="161"/>
    </location>
</feature>
<dbReference type="Gene3D" id="3.40.50.2300">
    <property type="match status" value="1"/>
</dbReference>
<dbReference type="Pfam" id="PF00072">
    <property type="entry name" value="Response_reg"/>
    <property type="match status" value="1"/>
</dbReference>
<comment type="caution">
    <text evidence="4">The sequence shown here is derived from an EMBL/GenBank/DDBJ whole genome shotgun (WGS) entry which is preliminary data.</text>
</comment>
<evidence type="ECO:0000313" key="4">
    <source>
        <dbReference type="EMBL" id="MDH2390188.1"/>
    </source>
</evidence>
<dbReference type="SUPFAM" id="SSF52172">
    <property type="entry name" value="CheY-like"/>
    <property type="match status" value="1"/>
</dbReference>
<dbReference type="RefSeq" id="WP_279928648.1">
    <property type="nucleotide sequence ID" value="NZ_JARWBG010000016.1"/>
</dbReference>
<dbReference type="Proteomes" id="UP001223144">
    <property type="component" value="Unassembled WGS sequence"/>
</dbReference>
<accession>A0ABT6HNC1</accession>
<proteinExistence type="predicted"/>
<organism evidence="4 5">
    <name type="scientific">Streptomyces chengmaiensis</name>
    <dbReference type="NCBI Taxonomy" id="3040919"/>
    <lineage>
        <taxon>Bacteria</taxon>
        <taxon>Bacillati</taxon>
        <taxon>Actinomycetota</taxon>
        <taxon>Actinomycetes</taxon>
        <taxon>Kitasatosporales</taxon>
        <taxon>Streptomycetaceae</taxon>
        <taxon>Streptomyces</taxon>
    </lineage>
</organism>
<keyword evidence="5" id="KW-1185">Reference proteome</keyword>
<dbReference type="PANTHER" id="PTHR45566:SF2">
    <property type="entry name" value="NARL SUBFAMILY"/>
    <property type="match status" value="1"/>
</dbReference>
<gene>
    <name evidence="4" type="ORF">QCN29_15595</name>
</gene>
<dbReference type="InterPro" id="IPR016032">
    <property type="entry name" value="Sig_transdc_resp-reg_C-effctor"/>
</dbReference>
<evidence type="ECO:0000256" key="2">
    <source>
        <dbReference type="PROSITE-ProRule" id="PRU00169"/>
    </source>
</evidence>
<dbReference type="InterPro" id="IPR036388">
    <property type="entry name" value="WH-like_DNA-bd_sf"/>
</dbReference>
<dbReference type="Gene3D" id="1.10.10.10">
    <property type="entry name" value="Winged helix-like DNA-binding domain superfamily/Winged helix DNA-binding domain"/>
    <property type="match status" value="1"/>
</dbReference>
<dbReference type="SUPFAM" id="SSF46894">
    <property type="entry name" value="C-terminal effector domain of the bipartite response regulators"/>
    <property type="match status" value="1"/>
</dbReference>
<dbReference type="InterPro" id="IPR051015">
    <property type="entry name" value="EvgA-like"/>
</dbReference>
<dbReference type="InterPro" id="IPR011006">
    <property type="entry name" value="CheY-like_superfamily"/>
</dbReference>
<dbReference type="EMBL" id="JARWBG010000016">
    <property type="protein sequence ID" value="MDH2390188.1"/>
    <property type="molecule type" value="Genomic_DNA"/>
</dbReference>
<dbReference type="InterPro" id="IPR001789">
    <property type="entry name" value="Sig_transdc_resp-reg_receiver"/>
</dbReference>